<evidence type="ECO:0000313" key="1">
    <source>
        <dbReference type="EMBL" id="KAG0146782.1"/>
    </source>
</evidence>
<dbReference type="Proteomes" id="UP000886653">
    <property type="component" value="Unassembled WGS sequence"/>
</dbReference>
<protein>
    <submittedName>
        <fullName evidence="1">Uncharacterized protein</fullName>
    </submittedName>
</protein>
<proteinExistence type="predicted"/>
<name>A0A9P6TBZ0_9BASI</name>
<keyword evidence="2" id="KW-1185">Reference proteome</keyword>
<accession>A0A9P6TBZ0</accession>
<gene>
    <name evidence="1" type="ORF">CROQUDRAFT_92265</name>
</gene>
<dbReference type="EMBL" id="MU167256">
    <property type="protein sequence ID" value="KAG0146782.1"/>
    <property type="molecule type" value="Genomic_DNA"/>
</dbReference>
<evidence type="ECO:0000313" key="2">
    <source>
        <dbReference type="Proteomes" id="UP000886653"/>
    </source>
</evidence>
<comment type="caution">
    <text evidence="1">The sequence shown here is derived from an EMBL/GenBank/DDBJ whole genome shotgun (WGS) entry which is preliminary data.</text>
</comment>
<dbReference type="AlphaFoldDB" id="A0A9P6TBZ0"/>
<reference evidence="1" key="1">
    <citation type="submission" date="2013-11" db="EMBL/GenBank/DDBJ databases">
        <title>Genome sequence of the fusiform rust pathogen reveals effectors for host alternation and coevolution with pine.</title>
        <authorList>
            <consortium name="DOE Joint Genome Institute"/>
            <person name="Smith K."/>
            <person name="Pendleton A."/>
            <person name="Kubisiak T."/>
            <person name="Anderson C."/>
            <person name="Salamov A."/>
            <person name="Aerts A."/>
            <person name="Riley R."/>
            <person name="Clum A."/>
            <person name="Lindquist E."/>
            <person name="Ence D."/>
            <person name="Campbell M."/>
            <person name="Kronenberg Z."/>
            <person name="Feau N."/>
            <person name="Dhillon B."/>
            <person name="Hamelin R."/>
            <person name="Burleigh J."/>
            <person name="Smith J."/>
            <person name="Yandell M."/>
            <person name="Nelson C."/>
            <person name="Grigoriev I."/>
            <person name="Davis J."/>
        </authorList>
    </citation>
    <scope>NUCLEOTIDE SEQUENCE</scope>
    <source>
        <strain evidence="1">G11</strain>
    </source>
</reference>
<sequence>MHSNPAGNLLSKYHDRNDVLPKRIIFYRDGAGASLSLTNANSTAPWVREPVCIAATDYADGRKLLFIVCDGMITEVSH</sequence>
<organism evidence="1 2">
    <name type="scientific">Cronartium quercuum f. sp. fusiforme G11</name>
    <dbReference type="NCBI Taxonomy" id="708437"/>
    <lineage>
        <taxon>Eukaryota</taxon>
        <taxon>Fungi</taxon>
        <taxon>Dikarya</taxon>
        <taxon>Basidiomycota</taxon>
        <taxon>Pucciniomycotina</taxon>
        <taxon>Pucciniomycetes</taxon>
        <taxon>Pucciniales</taxon>
        <taxon>Coleosporiaceae</taxon>
        <taxon>Cronartium</taxon>
    </lineage>
</organism>